<dbReference type="AlphaFoldDB" id="A0A3R7LU30"/>
<feature type="compositionally biased region" description="Polar residues" evidence="1">
    <location>
        <begin position="174"/>
        <end position="185"/>
    </location>
</feature>
<dbReference type="GeneID" id="40317264"/>
<feature type="region of interest" description="Disordered" evidence="1">
    <location>
        <begin position="199"/>
        <end position="375"/>
    </location>
</feature>
<protein>
    <submittedName>
        <fullName evidence="2">Uncharacterized protein</fullName>
    </submittedName>
</protein>
<feature type="compositionally biased region" description="Basic and acidic residues" evidence="1">
    <location>
        <begin position="160"/>
        <end position="172"/>
    </location>
</feature>
<feature type="compositionally biased region" description="Polar residues" evidence="1">
    <location>
        <begin position="325"/>
        <end position="334"/>
    </location>
</feature>
<feature type="region of interest" description="Disordered" evidence="1">
    <location>
        <begin position="149"/>
        <end position="185"/>
    </location>
</feature>
<evidence type="ECO:0000313" key="3">
    <source>
        <dbReference type="Proteomes" id="UP000284403"/>
    </source>
</evidence>
<dbReference type="Proteomes" id="UP000284403">
    <property type="component" value="Unassembled WGS sequence"/>
</dbReference>
<reference evidence="2 3" key="1">
    <citation type="journal article" date="2018" name="BMC Genomics">
        <title>Genomic comparison of Trypanosoma conorhini and Trypanosoma rangeli to Trypanosoma cruzi strains of high and low virulence.</title>
        <authorList>
            <person name="Bradwell K.R."/>
            <person name="Koparde V.N."/>
            <person name="Matveyev A.V."/>
            <person name="Serrano M.G."/>
            <person name="Alves J.M."/>
            <person name="Parikh H."/>
            <person name="Huang B."/>
            <person name="Lee V."/>
            <person name="Espinosa-Alvarez O."/>
            <person name="Ortiz P.A."/>
            <person name="Costa-Martins A.G."/>
            <person name="Teixeira M.M."/>
            <person name="Buck G.A."/>
        </authorList>
    </citation>
    <scope>NUCLEOTIDE SEQUENCE [LARGE SCALE GENOMIC DNA]</scope>
    <source>
        <strain evidence="2 3">025E</strain>
    </source>
</reference>
<evidence type="ECO:0000256" key="1">
    <source>
        <dbReference type="SAM" id="MobiDB-lite"/>
    </source>
</evidence>
<name>A0A3R7LU30_9TRYP</name>
<accession>A0A3R7LU30</accession>
<comment type="caution">
    <text evidence="2">The sequence shown here is derived from an EMBL/GenBank/DDBJ whole genome shotgun (WGS) entry which is preliminary data.</text>
</comment>
<keyword evidence="3" id="KW-1185">Reference proteome</keyword>
<feature type="region of interest" description="Disordered" evidence="1">
    <location>
        <begin position="52"/>
        <end position="115"/>
    </location>
</feature>
<dbReference type="RefSeq" id="XP_029229302.1">
    <property type="nucleotide sequence ID" value="XM_029370571.1"/>
</dbReference>
<gene>
    <name evidence="2" type="ORF">Tco025E_03653</name>
</gene>
<proteinExistence type="predicted"/>
<feature type="compositionally biased region" description="Polar residues" evidence="1">
    <location>
        <begin position="61"/>
        <end position="79"/>
    </location>
</feature>
<evidence type="ECO:0000313" key="2">
    <source>
        <dbReference type="EMBL" id="RNF20745.1"/>
    </source>
</evidence>
<feature type="region of interest" description="Disordered" evidence="1">
    <location>
        <begin position="1"/>
        <end position="40"/>
    </location>
</feature>
<sequence length="375" mass="40500">MHDEGGGDLPKPPSNPMSGTTPKRRVAHVVRREPSVSSLRPAGAEKSLFCKRTGSVGGARKTQTVTSVSNASATRQKPASSFPRPALMRNNSTNGDMFRRFTSRPPTPPPTNPKQVEGFLHRMREDEARCTKLHELLCESRGIPFHASKRSYSRTPLRAMESRNDTPRDGAMRSRSSTPARNVASSVLRRCTGSSDKVQLFSTPHANGKVPMYCRKTPNVQPRAVSTAVGSTPGAPGGKRTESGLGTRPKEQAVPPHRPVISVTSNKGVPGNGVVGAHADRVVLQGKSSKRQQASPPKPPPLGTPLSRRPNGERQPKGRGGTGAMSPQSISSRRMNCRTETAPYIESAAEERSRQCSPRKLVYDVTDESPARVVE</sequence>
<dbReference type="OrthoDB" id="252796at2759"/>
<dbReference type="EMBL" id="MKKU01000172">
    <property type="protein sequence ID" value="RNF20745.1"/>
    <property type="molecule type" value="Genomic_DNA"/>
</dbReference>
<organism evidence="2 3">
    <name type="scientific">Trypanosoma conorhini</name>
    <dbReference type="NCBI Taxonomy" id="83891"/>
    <lineage>
        <taxon>Eukaryota</taxon>
        <taxon>Discoba</taxon>
        <taxon>Euglenozoa</taxon>
        <taxon>Kinetoplastea</taxon>
        <taxon>Metakinetoplastina</taxon>
        <taxon>Trypanosomatida</taxon>
        <taxon>Trypanosomatidae</taxon>
        <taxon>Trypanosoma</taxon>
    </lineage>
</organism>